<reference evidence="2 3" key="1">
    <citation type="submission" date="2021-12" db="EMBL/GenBank/DDBJ databases">
        <title>Genome sequence of Kibdelosporangium philippinense ATCC 49844.</title>
        <authorList>
            <person name="Fedorov E.A."/>
            <person name="Omeragic M."/>
            <person name="Shalygina K.F."/>
            <person name="Maclea K.S."/>
        </authorList>
    </citation>
    <scope>NUCLEOTIDE SEQUENCE [LARGE SCALE GENOMIC DNA]</scope>
    <source>
        <strain evidence="2 3">ATCC 49844</strain>
    </source>
</reference>
<accession>A0ABS8ZR47</accession>
<dbReference type="EMBL" id="JAJVCN010000004">
    <property type="protein sequence ID" value="MCE7010216.1"/>
    <property type="molecule type" value="Genomic_DNA"/>
</dbReference>
<protein>
    <submittedName>
        <fullName evidence="2">Serine protease</fullName>
    </submittedName>
</protein>
<dbReference type="InterPro" id="IPR009003">
    <property type="entry name" value="Peptidase_S1_PA"/>
</dbReference>
<keyword evidence="2" id="KW-0645">Protease</keyword>
<proteinExistence type="predicted"/>
<evidence type="ECO:0000313" key="3">
    <source>
        <dbReference type="Proteomes" id="UP001521150"/>
    </source>
</evidence>
<organism evidence="2 3">
    <name type="scientific">Kibdelosporangium philippinense</name>
    <dbReference type="NCBI Taxonomy" id="211113"/>
    <lineage>
        <taxon>Bacteria</taxon>
        <taxon>Bacillati</taxon>
        <taxon>Actinomycetota</taxon>
        <taxon>Actinomycetes</taxon>
        <taxon>Pseudonocardiales</taxon>
        <taxon>Pseudonocardiaceae</taxon>
        <taxon>Kibdelosporangium</taxon>
    </lineage>
</organism>
<dbReference type="Pfam" id="PF13365">
    <property type="entry name" value="Trypsin_2"/>
    <property type="match status" value="1"/>
</dbReference>
<comment type="caution">
    <text evidence="2">The sequence shown here is derived from an EMBL/GenBank/DDBJ whole genome shotgun (WGS) entry which is preliminary data.</text>
</comment>
<evidence type="ECO:0000256" key="1">
    <source>
        <dbReference type="SAM" id="MobiDB-lite"/>
    </source>
</evidence>
<keyword evidence="2" id="KW-0378">Hydrolase</keyword>
<feature type="compositionally biased region" description="Basic and acidic residues" evidence="1">
    <location>
        <begin position="255"/>
        <end position="266"/>
    </location>
</feature>
<dbReference type="SUPFAM" id="SSF50494">
    <property type="entry name" value="Trypsin-like serine proteases"/>
    <property type="match status" value="1"/>
</dbReference>
<name>A0ABS8ZR47_9PSEU</name>
<dbReference type="RefSeq" id="WP_233731717.1">
    <property type="nucleotide sequence ID" value="NZ_JAJVCN010000004.1"/>
</dbReference>
<evidence type="ECO:0000313" key="2">
    <source>
        <dbReference type="EMBL" id="MCE7010216.1"/>
    </source>
</evidence>
<dbReference type="InterPro" id="IPR043504">
    <property type="entry name" value="Peptidase_S1_PA_chymotrypsin"/>
</dbReference>
<dbReference type="GO" id="GO:0008233">
    <property type="term" value="F:peptidase activity"/>
    <property type="evidence" value="ECO:0007669"/>
    <property type="project" value="UniProtKB-KW"/>
</dbReference>
<dbReference type="Proteomes" id="UP001521150">
    <property type="component" value="Unassembled WGS sequence"/>
</dbReference>
<gene>
    <name evidence="2" type="ORF">LWC34_46550</name>
</gene>
<feature type="region of interest" description="Disordered" evidence="1">
    <location>
        <begin position="255"/>
        <end position="281"/>
    </location>
</feature>
<keyword evidence="3" id="KW-1185">Reference proteome</keyword>
<sequence>MSNTGENASGPQRDESEPWRACLRDTDTGEILGAGVVLSDRVVLTCAHVIPDARSPVHVELVGQQQLITAIVLPDCWAPPQHDERADLALLRLDRPVWLRSRPRLRNLRCPRGRAVHAYGFPAPLDYGVFASAELSGTAGPGGEWVQIDSQAHRELLRKGFSGAGVVDEETGAVVGIVTMAYHDDVSHLAWMIPVEVVAKYLPKIRSFIGKEIPCGQRTAGGDLLIEFSPNGIAEIKMKVDLTKKSPDEAYRDLRHLPPPVDKPRGSEPVGVTGIEQSQDPKETFTAAVAPFVRDGNTVVLHLSDADSPVAQLVRQTQREALLARIEALTEGVTDLAQREDLARTHRRRARSRLLPPPEITELPALSAEFQLPVAALRGSVEEKDPDRVRRAVERYERKLDRSRDLVDQVDKEADAAMLVHERLRGLLASYNARAVQHGLVEDKELDALLLAARTALEAHPCELRTAEARVDVYVGAVRRRLGGERA</sequence>
<dbReference type="Gene3D" id="2.40.10.10">
    <property type="entry name" value="Trypsin-like serine proteases"/>
    <property type="match status" value="2"/>
</dbReference>
<dbReference type="GO" id="GO:0006508">
    <property type="term" value="P:proteolysis"/>
    <property type="evidence" value="ECO:0007669"/>
    <property type="project" value="UniProtKB-KW"/>
</dbReference>